<dbReference type="EMBL" id="CP002403">
    <property type="protein sequence ID" value="ADU23011.1"/>
    <property type="molecule type" value="Genomic_DNA"/>
</dbReference>
<dbReference type="InterPro" id="IPR013783">
    <property type="entry name" value="Ig-like_fold"/>
</dbReference>
<dbReference type="InterPro" id="IPR003961">
    <property type="entry name" value="FN3_dom"/>
</dbReference>
<dbReference type="OrthoDB" id="1814199at2"/>
<dbReference type="Gene3D" id="2.60.40.10">
    <property type="entry name" value="Immunoglobulins"/>
    <property type="match status" value="1"/>
</dbReference>
<reference evidence="2 3" key="1">
    <citation type="journal article" date="2011" name="J. Bacteriol.">
        <title>Complete genome of the cellulolytic ruminal bacterium Ruminococcus albus 7.</title>
        <authorList>
            <person name="Suen G."/>
            <person name="Stevenson D.M."/>
            <person name="Bruce D.C."/>
            <person name="Chertkov O."/>
            <person name="Copeland A."/>
            <person name="Cheng J.F."/>
            <person name="Detter C."/>
            <person name="Detter J.C."/>
            <person name="Goodwin L.A."/>
            <person name="Han C.S."/>
            <person name="Hauser L.J."/>
            <person name="Ivanova N.N."/>
            <person name="Kyrpides N.C."/>
            <person name="Land M.L."/>
            <person name="Lapidus A."/>
            <person name="Lucas S."/>
            <person name="Ovchinnikova G."/>
            <person name="Pitluck S."/>
            <person name="Tapia R."/>
            <person name="Woyke T."/>
            <person name="Boyum J."/>
            <person name="Mead D."/>
            <person name="Weimer P.J."/>
        </authorList>
    </citation>
    <scope>NUCLEOTIDE SEQUENCE [LARGE SCALE GENOMIC DNA]</scope>
    <source>
        <strain evidence="3">ATCC 27210 / DSM 20455 / JCM 14654 / NCDO 2250 / 7</strain>
    </source>
</reference>
<proteinExistence type="predicted"/>
<dbReference type="HOGENOM" id="CLU_498635_0_0_9"/>
<organism evidence="2 3">
    <name type="scientific">Ruminococcus albus (strain ATCC 27210 / DSM 20455 / JCM 14654 / NCDO 2250 / 7)</name>
    <dbReference type="NCBI Taxonomy" id="697329"/>
    <lineage>
        <taxon>Bacteria</taxon>
        <taxon>Bacillati</taxon>
        <taxon>Bacillota</taxon>
        <taxon>Clostridia</taxon>
        <taxon>Eubacteriales</taxon>
        <taxon>Oscillospiraceae</taxon>
        <taxon>Ruminococcus</taxon>
    </lineage>
</organism>
<evidence type="ECO:0000313" key="3">
    <source>
        <dbReference type="Proteomes" id="UP000006919"/>
    </source>
</evidence>
<dbReference type="RefSeq" id="WP_013499140.1">
    <property type="nucleotide sequence ID" value="NC_014833.1"/>
</dbReference>
<evidence type="ECO:0000256" key="1">
    <source>
        <dbReference type="SAM" id="SignalP"/>
    </source>
</evidence>
<accession>E6UF12</accession>
<dbReference type="STRING" id="697329.Rumal_2536"/>
<evidence type="ECO:0008006" key="4">
    <source>
        <dbReference type="Google" id="ProtNLM"/>
    </source>
</evidence>
<dbReference type="InterPro" id="IPR036116">
    <property type="entry name" value="FN3_sf"/>
</dbReference>
<protein>
    <recommendedName>
        <fullName evidence="4">Fibronectin type III domain-containing protein</fullName>
    </recommendedName>
</protein>
<dbReference type="Proteomes" id="UP000006919">
    <property type="component" value="Chromosome"/>
</dbReference>
<dbReference type="AlphaFoldDB" id="E6UF12"/>
<dbReference type="KEGG" id="ral:Rumal_2536"/>
<feature type="signal peptide" evidence="1">
    <location>
        <begin position="1"/>
        <end position="29"/>
    </location>
</feature>
<keyword evidence="1" id="KW-0732">Signal</keyword>
<evidence type="ECO:0000313" key="2">
    <source>
        <dbReference type="EMBL" id="ADU23011.1"/>
    </source>
</evidence>
<sequence precursor="true">MEKKHNVIKRTLAGMTAVMCMAGCLPALAANAEDKGESYGYHEASEQVAGGWEVVRGDTSPESNPDAVAALDNALKYLDGVAYTPVAVLARQCVAGTNYCMLCKVKPVAPKAKPSYQLVYIYEDLKGDAEFIGRTTVLNSPSEGATGGYSVNDGDTSLSAHEDVLAAFNKAMDGRVGVDVRPIAYLGSQLVAGMNHMLLCKSTVVYPGAEPSYSIMIVYEDFNGNAQLSTSLKIDFGNISEFNRTIHYIANEPTCTKDGNIEYWYNTFSNKYYSDEKCENEISYEDTIVKALGHDFDKPVWTWSDDHTSAHLTVKCNRCGAKVIDEDAVVTKKQVYPATYTGTGFISYVGTVIIDGESWENNCIVALPKLTYTAPAISYEKCDGAVKLSWTEVEGVDEYGVAGYTGGKWKLLDHGKGTSYVLKNLKAGTSYKVAVVAKAGGQWIKDFSNAVTVTPKIVSYYPKFRTQVINGKIGYKWEAVPGAEKYSIALYQANKWQIVKQLDSSVYTYTSPKISGGYYSTVVVAKINGKWVTAQAPAHAVTVSVN</sequence>
<name>E6UF12_RUMA7</name>
<feature type="chain" id="PRO_5003210076" description="Fibronectin type III domain-containing protein" evidence="1">
    <location>
        <begin position="30"/>
        <end position="546"/>
    </location>
</feature>
<dbReference type="CDD" id="cd00063">
    <property type="entry name" value="FN3"/>
    <property type="match status" value="1"/>
</dbReference>
<dbReference type="eggNOG" id="COG2755">
    <property type="taxonomic scope" value="Bacteria"/>
</dbReference>
<dbReference type="SUPFAM" id="SSF49265">
    <property type="entry name" value="Fibronectin type III"/>
    <property type="match status" value="1"/>
</dbReference>
<gene>
    <name evidence="2" type="ordered locus">Rumal_2536</name>
</gene>